<dbReference type="Gene3D" id="1.10.490.10">
    <property type="entry name" value="Globins"/>
    <property type="match status" value="1"/>
</dbReference>
<gene>
    <name evidence="7" type="ORF">F8O01_09395</name>
</gene>
<keyword evidence="2" id="KW-0349">Heme</keyword>
<dbReference type="InterPro" id="IPR044203">
    <property type="entry name" value="GlbO/GLB3-like"/>
</dbReference>
<evidence type="ECO:0000256" key="5">
    <source>
        <dbReference type="ARBA" id="ARBA00034496"/>
    </source>
</evidence>
<evidence type="ECO:0000256" key="1">
    <source>
        <dbReference type="ARBA" id="ARBA00022448"/>
    </source>
</evidence>
<dbReference type="AlphaFoldDB" id="A0A7J5BRE0"/>
<keyword evidence="3" id="KW-0479">Metal-binding</keyword>
<feature type="region of interest" description="Disordered" evidence="6">
    <location>
        <begin position="1"/>
        <end position="79"/>
    </location>
</feature>
<evidence type="ECO:0000313" key="7">
    <source>
        <dbReference type="EMBL" id="KAB1656853.1"/>
    </source>
</evidence>
<keyword evidence="4" id="KW-0408">Iron</keyword>
<dbReference type="GO" id="GO:0020037">
    <property type="term" value="F:heme binding"/>
    <property type="evidence" value="ECO:0007669"/>
    <property type="project" value="InterPro"/>
</dbReference>
<evidence type="ECO:0000256" key="3">
    <source>
        <dbReference type="ARBA" id="ARBA00022723"/>
    </source>
</evidence>
<dbReference type="SUPFAM" id="SSF46458">
    <property type="entry name" value="Globin-like"/>
    <property type="match status" value="1"/>
</dbReference>
<dbReference type="CDD" id="cd14771">
    <property type="entry name" value="TrHb2_Mt-trHbO-like_O"/>
    <property type="match status" value="1"/>
</dbReference>
<evidence type="ECO:0000256" key="2">
    <source>
        <dbReference type="ARBA" id="ARBA00022617"/>
    </source>
</evidence>
<dbReference type="EMBL" id="WBJZ01000010">
    <property type="protein sequence ID" value="KAB1656853.1"/>
    <property type="molecule type" value="Genomic_DNA"/>
</dbReference>
<dbReference type="InterPro" id="IPR012292">
    <property type="entry name" value="Globin/Proto"/>
</dbReference>
<dbReference type="Pfam" id="PF01152">
    <property type="entry name" value="Bac_globin"/>
    <property type="match status" value="1"/>
</dbReference>
<dbReference type="GO" id="GO:0005344">
    <property type="term" value="F:oxygen carrier activity"/>
    <property type="evidence" value="ECO:0007669"/>
    <property type="project" value="InterPro"/>
</dbReference>
<dbReference type="InterPro" id="IPR009050">
    <property type="entry name" value="Globin-like_sf"/>
</dbReference>
<organism evidence="7 8">
    <name type="scientific">Pseudoclavibacter chungangensis</name>
    <dbReference type="NCBI Taxonomy" id="587635"/>
    <lineage>
        <taxon>Bacteria</taxon>
        <taxon>Bacillati</taxon>
        <taxon>Actinomycetota</taxon>
        <taxon>Actinomycetes</taxon>
        <taxon>Micrococcales</taxon>
        <taxon>Microbacteriaceae</taxon>
        <taxon>Pseudoclavibacter</taxon>
    </lineage>
</organism>
<feature type="compositionally biased region" description="Basic and acidic residues" evidence="6">
    <location>
        <begin position="26"/>
        <end position="37"/>
    </location>
</feature>
<evidence type="ECO:0000256" key="6">
    <source>
        <dbReference type="SAM" id="MobiDB-lite"/>
    </source>
</evidence>
<dbReference type="GO" id="GO:0046872">
    <property type="term" value="F:metal ion binding"/>
    <property type="evidence" value="ECO:0007669"/>
    <property type="project" value="UniProtKB-KW"/>
</dbReference>
<dbReference type="PANTHER" id="PTHR47366:SF1">
    <property type="entry name" value="TWO-ON-TWO HEMOGLOBIN-3"/>
    <property type="match status" value="1"/>
</dbReference>
<proteinExistence type="inferred from homology"/>
<dbReference type="OrthoDB" id="9790913at2"/>
<keyword evidence="1" id="KW-0813">Transport</keyword>
<dbReference type="InterPro" id="IPR001486">
    <property type="entry name" value="Hemoglobin_trunc"/>
</dbReference>
<name>A0A7J5BRE0_9MICO</name>
<accession>A0A7J5BRE0</accession>
<dbReference type="PANTHER" id="PTHR47366">
    <property type="entry name" value="TWO-ON-TWO HEMOGLOBIN-3"/>
    <property type="match status" value="1"/>
</dbReference>
<keyword evidence="8" id="KW-1185">Reference proteome</keyword>
<sequence>MGHRTRAARATPDGVQGRPHLAAAAQHDRTRRPERTHTAVRSPTARRPPRRRAAAPAADRLGRRGRPLVSGTPIGLRGSDGRSALPTLYDDVGGMPTFERLVTAFYERVQHDEVLWPMYPQDDLEGAVLRLSTFLAQYFGGPTTYSDARGHPRLRMRHVAFHVNPDARDRWLRHMTTAVDELVADGIVSPMNRATMLDYFGRASTAMVNTFEPTPEPPTGAGASTGA</sequence>
<evidence type="ECO:0000256" key="4">
    <source>
        <dbReference type="ARBA" id="ARBA00023004"/>
    </source>
</evidence>
<protein>
    <submittedName>
        <fullName evidence="7">Globin</fullName>
    </submittedName>
</protein>
<dbReference type="GO" id="GO:0019825">
    <property type="term" value="F:oxygen binding"/>
    <property type="evidence" value="ECO:0007669"/>
    <property type="project" value="InterPro"/>
</dbReference>
<comment type="similarity">
    <text evidence="5">Belongs to the truncated hemoglobin family. Group II subfamily.</text>
</comment>
<dbReference type="Proteomes" id="UP000467240">
    <property type="component" value="Unassembled WGS sequence"/>
</dbReference>
<reference evidence="7 8" key="1">
    <citation type="submission" date="2019-09" db="EMBL/GenBank/DDBJ databases">
        <title>Phylogeny of genus Pseudoclavibacter and closely related genus.</title>
        <authorList>
            <person name="Li Y."/>
        </authorList>
    </citation>
    <scope>NUCLEOTIDE SEQUENCE [LARGE SCALE GENOMIC DNA]</scope>
    <source>
        <strain evidence="7 8">DSM 23821</strain>
    </source>
</reference>
<evidence type="ECO:0000313" key="8">
    <source>
        <dbReference type="Proteomes" id="UP000467240"/>
    </source>
</evidence>
<comment type="caution">
    <text evidence="7">The sequence shown here is derived from an EMBL/GenBank/DDBJ whole genome shotgun (WGS) entry which is preliminary data.</text>
</comment>